<dbReference type="Gene3D" id="1.20.120.910">
    <property type="entry name" value="DksA, coiled-coil domain"/>
    <property type="match status" value="1"/>
</dbReference>
<organism evidence="2 3">
    <name type="scientific">Candidatus Roizmanbacteria bacterium RIFCSPHIGHO2_02_FULL_43_11</name>
    <dbReference type="NCBI Taxonomy" id="1802043"/>
    <lineage>
        <taxon>Bacteria</taxon>
        <taxon>Candidatus Roizmaniibacteriota</taxon>
    </lineage>
</organism>
<evidence type="ECO:0000256" key="1">
    <source>
        <dbReference type="PROSITE-ProRule" id="PRU00510"/>
    </source>
</evidence>
<dbReference type="AlphaFoldDB" id="A0A1F7HIX8"/>
<dbReference type="PANTHER" id="PTHR33823:SF4">
    <property type="entry name" value="GENERAL STRESS PROTEIN 16O"/>
    <property type="match status" value="1"/>
</dbReference>
<comment type="caution">
    <text evidence="2">The sequence shown here is derived from an EMBL/GenBank/DDBJ whole genome shotgun (WGS) entry which is preliminary data.</text>
</comment>
<dbReference type="PROSITE" id="PS51128">
    <property type="entry name" value="ZF_DKSA_2"/>
    <property type="match status" value="1"/>
</dbReference>
<sequence length="123" mass="14272">MAKKSHLTKTQLEQLKKHLLIDRDKLLKTIDNLKAQDPFNDPDYINDNAAIDTDVREQIGHDTVEAETKTLKRKIRLIEKALKKIDLDTYGFDEKTGKPIPFDRLSIVPEAKYTIETERKLVK</sequence>
<dbReference type="InterPro" id="IPR037187">
    <property type="entry name" value="DnaK_N"/>
</dbReference>
<dbReference type="EMBL" id="MFZT01000028">
    <property type="protein sequence ID" value="OGK31180.1"/>
    <property type="molecule type" value="Genomic_DNA"/>
</dbReference>
<evidence type="ECO:0000313" key="2">
    <source>
        <dbReference type="EMBL" id="OGK31180.1"/>
    </source>
</evidence>
<dbReference type="PANTHER" id="PTHR33823">
    <property type="entry name" value="RNA POLYMERASE-BINDING TRANSCRIPTION FACTOR DKSA-RELATED"/>
    <property type="match status" value="1"/>
</dbReference>
<accession>A0A1F7HIX8</accession>
<gene>
    <name evidence="2" type="ORF">A3D08_03565</name>
</gene>
<name>A0A1F7HIX8_9BACT</name>
<dbReference type="Proteomes" id="UP000178098">
    <property type="component" value="Unassembled WGS sequence"/>
</dbReference>
<protein>
    <submittedName>
        <fullName evidence="2">Uncharacterized protein</fullName>
    </submittedName>
</protein>
<feature type="zinc finger region" description="dksA C4-type" evidence="1">
    <location>
        <begin position="93"/>
        <end position="117"/>
    </location>
</feature>
<reference evidence="2 3" key="1">
    <citation type="journal article" date="2016" name="Nat. Commun.">
        <title>Thousands of microbial genomes shed light on interconnected biogeochemical processes in an aquifer system.</title>
        <authorList>
            <person name="Anantharaman K."/>
            <person name="Brown C.T."/>
            <person name="Hug L.A."/>
            <person name="Sharon I."/>
            <person name="Castelle C.J."/>
            <person name="Probst A.J."/>
            <person name="Thomas B.C."/>
            <person name="Singh A."/>
            <person name="Wilkins M.J."/>
            <person name="Karaoz U."/>
            <person name="Brodie E.L."/>
            <person name="Williams K.H."/>
            <person name="Hubbard S.S."/>
            <person name="Banfield J.F."/>
        </authorList>
    </citation>
    <scope>NUCLEOTIDE SEQUENCE [LARGE SCALE GENOMIC DNA]</scope>
</reference>
<proteinExistence type="predicted"/>
<dbReference type="SUPFAM" id="SSF109635">
    <property type="entry name" value="DnaK suppressor protein DksA, alpha-hairpin domain"/>
    <property type="match status" value="1"/>
</dbReference>
<evidence type="ECO:0000313" key="3">
    <source>
        <dbReference type="Proteomes" id="UP000178098"/>
    </source>
</evidence>